<evidence type="ECO:0000313" key="1">
    <source>
        <dbReference type="EMBL" id="WCZ39767.1"/>
    </source>
</evidence>
<dbReference type="RefSeq" id="WP_042408428.1">
    <property type="nucleotide sequence ID" value="NZ_CBYN010000082.1"/>
</dbReference>
<dbReference type="EMBL" id="CP063194">
    <property type="protein sequence ID" value="WCZ39767.1"/>
    <property type="molecule type" value="Genomic_DNA"/>
</dbReference>
<proteinExistence type="predicted"/>
<protein>
    <submittedName>
        <fullName evidence="1">Uncharacterized protein</fullName>
    </submittedName>
</protein>
<sequence>MRELAVQDWVPATKYRRFGTCLTVNMSFYQFTFRLRTSRGVDVLWRRMGQVFEISSALNAFRSCGKIYPLPHLRSACRFVDLEQCTHFARGHHLPKRRLMALESSEPIHWEPIEIVEHTGIRLVFVEINTMIMREVFHHDPQALSRAVAYAPRYTMLVTGGARPKYLSATGLPGIPCTTPA</sequence>
<organism evidence="1 2">
    <name type="scientific">Corynebacterium jeddahense</name>
    <dbReference type="NCBI Taxonomy" id="1414719"/>
    <lineage>
        <taxon>Bacteria</taxon>
        <taxon>Bacillati</taxon>
        <taxon>Actinomycetota</taxon>
        <taxon>Actinomycetes</taxon>
        <taxon>Mycobacteriales</taxon>
        <taxon>Corynebacteriaceae</taxon>
        <taxon>Corynebacterium</taxon>
    </lineage>
</organism>
<reference evidence="1 2" key="1">
    <citation type="submission" date="2020-10" db="EMBL/GenBank/DDBJ databases">
        <title>Complete genome sequence of Corynebacterium jeddahense DSM 45997, type strain of Corynebacterium jeddahense.</title>
        <authorList>
            <person name="Busche T."/>
            <person name="Kalinowski J."/>
            <person name="Ruckert C."/>
        </authorList>
    </citation>
    <scope>NUCLEOTIDE SEQUENCE [LARGE SCALE GENOMIC DNA]</scope>
    <source>
        <strain evidence="1 2">DSM 45997</strain>
    </source>
</reference>
<evidence type="ECO:0000313" key="2">
    <source>
        <dbReference type="Proteomes" id="UP001218071"/>
    </source>
</evidence>
<name>A0ABY7UMD5_9CORY</name>
<dbReference type="Proteomes" id="UP001218071">
    <property type="component" value="Chromosome"/>
</dbReference>
<gene>
    <name evidence="1" type="ORF">CJEDD_10990</name>
</gene>
<accession>A0ABY7UMD5</accession>
<keyword evidence="2" id="KW-1185">Reference proteome</keyword>